<accession>A0A174LRZ6</accession>
<proteinExistence type="predicted"/>
<dbReference type="PROSITE" id="PS51257">
    <property type="entry name" value="PROKAR_LIPOPROTEIN"/>
    <property type="match status" value="1"/>
</dbReference>
<keyword evidence="1" id="KW-0732">Signal</keyword>
<feature type="signal peptide" evidence="1">
    <location>
        <begin position="1"/>
        <end position="22"/>
    </location>
</feature>
<gene>
    <name evidence="2" type="ORF">ERS852491_04706</name>
</gene>
<protein>
    <recommendedName>
        <fullName evidence="4">DUF4367 domain-containing protein</fullName>
    </recommendedName>
</protein>
<dbReference type="Proteomes" id="UP000095544">
    <property type="component" value="Unassembled WGS sequence"/>
</dbReference>
<evidence type="ECO:0000256" key="1">
    <source>
        <dbReference type="SAM" id="SignalP"/>
    </source>
</evidence>
<dbReference type="OrthoDB" id="2050543at2"/>
<dbReference type="GeneID" id="93335313"/>
<dbReference type="EMBL" id="CYZU01000073">
    <property type="protein sequence ID" value="CUP26873.1"/>
    <property type="molecule type" value="Genomic_DNA"/>
</dbReference>
<organism evidence="2 3">
    <name type="scientific">Faecalicatena contorta</name>
    <dbReference type="NCBI Taxonomy" id="39482"/>
    <lineage>
        <taxon>Bacteria</taxon>
        <taxon>Bacillati</taxon>
        <taxon>Bacillota</taxon>
        <taxon>Clostridia</taxon>
        <taxon>Lachnospirales</taxon>
        <taxon>Lachnospiraceae</taxon>
        <taxon>Faecalicatena</taxon>
    </lineage>
</organism>
<dbReference type="AlphaFoldDB" id="A0A174LRZ6"/>
<reference evidence="2 3" key="1">
    <citation type="submission" date="2015-09" db="EMBL/GenBank/DDBJ databases">
        <authorList>
            <consortium name="Pathogen Informatics"/>
        </authorList>
    </citation>
    <scope>NUCLEOTIDE SEQUENCE [LARGE SCALE GENOMIC DNA]</scope>
    <source>
        <strain evidence="2 3">2789STDY5834876</strain>
    </source>
</reference>
<evidence type="ECO:0008006" key="4">
    <source>
        <dbReference type="Google" id="ProtNLM"/>
    </source>
</evidence>
<name>A0A174LRZ6_9FIRM</name>
<evidence type="ECO:0000313" key="3">
    <source>
        <dbReference type="Proteomes" id="UP000095544"/>
    </source>
</evidence>
<sequence>MKHLRTFFSVSLIIVLAITALTGCKKQPQAVKSPFTEMTWENSVEDVIAEEGDDYTTYESIYNGTTYEFAKNYLDQDGTVKYMFDDNDKLMCVAWAFGTDDEETLKDTYNKIHQDVEDTYGESGYDSENPTNYGDVWYLENGNILLMVVTTDTQQALQYSYLNPEVSTKETEN</sequence>
<dbReference type="RefSeq" id="WP_025656528.1">
    <property type="nucleotide sequence ID" value="NZ_BAAACT010000042.1"/>
</dbReference>
<feature type="chain" id="PRO_5038368947" description="DUF4367 domain-containing protein" evidence="1">
    <location>
        <begin position="23"/>
        <end position="173"/>
    </location>
</feature>
<evidence type="ECO:0000313" key="2">
    <source>
        <dbReference type="EMBL" id="CUP26873.1"/>
    </source>
</evidence>